<accession>A0ABQ0B7B4</accession>
<keyword evidence="2" id="KW-1185">Reference proteome</keyword>
<organism evidence="1 2">
    <name type="scientific">Blautia hominis</name>
    <dbReference type="NCBI Taxonomy" id="2025493"/>
    <lineage>
        <taxon>Bacteria</taxon>
        <taxon>Bacillati</taxon>
        <taxon>Bacillota</taxon>
        <taxon>Clostridia</taxon>
        <taxon>Lachnospirales</taxon>
        <taxon>Lachnospiraceae</taxon>
        <taxon>Blautia</taxon>
    </lineage>
</organism>
<comment type="caution">
    <text evidence="1">The sequence shown here is derived from an EMBL/GenBank/DDBJ whole genome shotgun (WGS) entry which is preliminary data.</text>
</comment>
<gene>
    <name evidence="1" type="ORF">K040078D81_14200</name>
</gene>
<name>A0ABQ0B7B4_9FIRM</name>
<sequence>MHGYLATAARVKDPAAMLRYKIDAPSACCGVFDYLKAEFSLRTRTACPLPDRTAALTPCLSTYFYLLIV</sequence>
<evidence type="ECO:0000313" key="1">
    <source>
        <dbReference type="EMBL" id="GAA6407303.1"/>
    </source>
</evidence>
<dbReference type="EMBL" id="BAABYW010000001">
    <property type="protein sequence ID" value="GAA6407303.1"/>
    <property type="molecule type" value="Genomic_DNA"/>
</dbReference>
<proteinExistence type="predicted"/>
<protein>
    <submittedName>
        <fullName evidence="1">Uncharacterized protein</fullName>
    </submittedName>
</protein>
<dbReference type="Proteomes" id="UP001600943">
    <property type="component" value="Unassembled WGS sequence"/>
</dbReference>
<reference evidence="1 2" key="1">
    <citation type="submission" date="2024-04" db="EMBL/GenBank/DDBJ databases">
        <title>Defined microbial consortia suppress multidrug-resistant proinflammatory Enterobacteriaceae via ecological control.</title>
        <authorList>
            <person name="Furuichi M."/>
            <person name="Kawaguchi T."/>
            <person name="Pust M."/>
            <person name="Yasuma K."/>
            <person name="Plichta D."/>
            <person name="Hasegawa N."/>
            <person name="Ohya T."/>
            <person name="Bhattarai S."/>
            <person name="Sasajima S."/>
            <person name="Aoto Y."/>
            <person name="Tuganbaev T."/>
            <person name="Yaginuma M."/>
            <person name="Ueda M."/>
            <person name="Okahashi N."/>
            <person name="Amafuji K."/>
            <person name="Kiridooshi Y."/>
            <person name="Sugita K."/>
            <person name="Strazar M."/>
            <person name="Skelly A."/>
            <person name="Suda W."/>
            <person name="Hattori M."/>
            <person name="Nakamoto N."/>
            <person name="Caballero S."/>
            <person name="Norman J."/>
            <person name="Olle B."/>
            <person name="Tanoue T."/>
            <person name="Arita M."/>
            <person name="Bucci V."/>
            <person name="Atarashi K."/>
            <person name="Xavier R."/>
            <person name="Honda K."/>
        </authorList>
    </citation>
    <scope>NUCLEOTIDE SEQUENCE [LARGE SCALE GENOMIC DNA]</scope>
    <source>
        <strain evidence="2">k04-0078-D8-1</strain>
    </source>
</reference>
<evidence type="ECO:0000313" key="2">
    <source>
        <dbReference type="Proteomes" id="UP001600943"/>
    </source>
</evidence>